<evidence type="ECO:0000259" key="3">
    <source>
        <dbReference type="Pfam" id="PF13632"/>
    </source>
</evidence>
<evidence type="ECO:0008006" key="7">
    <source>
        <dbReference type="Google" id="ProtNLM"/>
    </source>
</evidence>
<keyword evidence="6" id="KW-1185">Reference proteome</keyword>
<keyword evidence="2" id="KW-0812">Transmembrane</keyword>
<feature type="region of interest" description="Disordered" evidence="1">
    <location>
        <begin position="1"/>
        <end position="42"/>
    </location>
</feature>
<gene>
    <name evidence="5" type="ORF">MSAN_00436800</name>
</gene>
<dbReference type="Pfam" id="PF13632">
    <property type="entry name" value="Glyco_trans_2_3"/>
    <property type="match status" value="1"/>
</dbReference>
<protein>
    <recommendedName>
        <fullName evidence="7">Glycosyltransferase 2-like domain-containing protein</fullName>
    </recommendedName>
</protein>
<feature type="compositionally biased region" description="Polar residues" evidence="1">
    <location>
        <begin position="343"/>
        <end position="358"/>
    </location>
</feature>
<keyword evidence="2" id="KW-0472">Membrane</keyword>
<reference evidence="5" key="1">
    <citation type="submission" date="2020-05" db="EMBL/GenBank/DDBJ databases">
        <title>Mycena genomes resolve the evolution of fungal bioluminescence.</title>
        <authorList>
            <person name="Tsai I.J."/>
        </authorList>
    </citation>
    <scope>NUCLEOTIDE SEQUENCE</scope>
    <source>
        <strain evidence="5">160909Yilan</strain>
    </source>
</reference>
<evidence type="ECO:0000259" key="4">
    <source>
        <dbReference type="Pfam" id="PF25550"/>
    </source>
</evidence>
<feature type="compositionally biased region" description="Polar residues" evidence="1">
    <location>
        <begin position="31"/>
        <end position="40"/>
    </location>
</feature>
<organism evidence="5 6">
    <name type="scientific">Mycena sanguinolenta</name>
    <dbReference type="NCBI Taxonomy" id="230812"/>
    <lineage>
        <taxon>Eukaryota</taxon>
        <taxon>Fungi</taxon>
        <taxon>Dikarya</taxon>
        <taxon>Basidiomycota</taxon>
        <taxon>Agaricomycotina</taxon>
        <taxon>Agaricomycetes</taxon>
        <taxon>Agaricomycetidae</taxon>
        <taxon>Agaricales</taxon>
        <taxon>Marasmiineae</taxon>
        <taxon>Mycenaceae</taxon>
        <taxon>Mycena</taxon>
    </lineage>
</organism>
<feature type="region of interest" description="Disordered" evidence="1">
    <location>
        <begin position="292"/>
        <end position="312"/>
    </location>
</feature>
<dbReference type="OrthoDB" id="38531at2759"/>
<evidence type="ECO:0000256" key="1">
    <source>
        <dbReference type="SAM" id="MobiDB-lite"/>
    </source>
</evidence>
<feature type="transmembrane region" description="Helical" evidence="2">
    <location>
        <begin position="424"/>
        <end position="443"/>
    </location>
</feature>
<feature type="transmembrane region" description="Helical" evidence="2">
    <location>
        <begin position="873"/>
        <end position="895"/>
    </location>
</feature>
<feature type="compositionally biased region" description="Low complexity" evidence="1">
    <location>
        <begin position="1"/>
        <end position="13"/>
    </location>
</feature>
<sequence>MSSSSYTPPSSSGSGAGSGPRHPALAHGPASPSSSATSFNDVHLEVEEVDRHDGQITFGRAPYGRGHGHGEAEVGAGVGGGAQREGVTILTSDYDEVDALLHSIYEKTQQDAWFAPASGGALADASLGGVALRVAAAAAPASLGVRAAVPQGAEAPESGDAEGENGEAQTQSEFRIFPYNAPHLIPFEAAVRLLNPAGAVLVRSAAVTAACARVPLTDNSIYVDSATRIQVLHKMSDLPGAEKDQCGAFIRTPPSLVLWAPAVEDLAPLAAEFEEKLIKFVWRTRASVIGPPSVTSSSGANTNATPARRRDSHAAPGVLASLFGSSVALATSAAPLHEGEVTEVSTTIPDTDRSSSASRFREDLAAATPWSEKYPADASTEKPQQKKEGKKSFFNWSWRLQPNHSVDPEKEGDTEGGKSEERKLVLLGPLYAGCGAGLAGYFALSGVSVLLEEYALDNDPTRFALIVTLPVIFCVSIFFCLQLVGNLSLVLGPVAQYHENSAYYSAVKPKPNPAVDNNLPHITIQCPVYKESLHEVIAPSVLSVKKAMQTYARQGGTSAIFICDDGMQLISEEDRKERMAFYANHNIGWTARPAHNKDGFFRKGKFKKASNMNYGLAVSLKLEKHLAALEAAGVTEDDGECLEDKAMHMAVEEMYEESGRRHRPWACNGKSLRMGEIILIIDSDTIVPEDCFRDAAREMYESPDLAIIQHESDVMQVAHHYFENGITHFTRRINKCISYGCANGEVAPFVGHNAFLRWSAVQDAAFFDPDDGKRKQWSESNVSEDFDLALRLLLGGYTLRWATYSEGGFKEGVSLTVVDELARWQKYAYGCDEIIFNPLIRWWRKGPISDQLRGFVWSVAPVHYKIGMMSYMFSYYGIAAATVGSIMNYLLLGLAPELDRFYLHSFEILLACVVVFPGLGNLGFTLLEYRLGHRNFFAAMYENLRWVPFFLFFFGGLSIHLSTAILAHLFSYDMTWGSTVKEVERSTFWIEVPRIWQRFKLSFIICFAIIIMMIVMQSNAVPFQWQIPGWNWALNIPLSLVVGTHILLPIVLNPWLMIFSY</sequence>
<dbReference type="Proteomes" id="UP000623467">
    <property type="component" value="Unassembled WGS sequence"/>
</dbReference>
<evidence type="ECO:0000313" key="6">
    <source>
        <dbReference type="Proteomes" id="UP000623467"/>
    </source>
</evidence>
<feature type="transmembrane region" description="Helical" evidence="2">
    <location>
        <begin position="1001"/>
        <end position="1020"/>
    </location>
</feature>
<dbReference type="InterPro" id="IPR029044">
    <property type="entry name" value="Nucleotide-diphossugar_trans"/>
</dbReference>
<dbReference type="PANTHER" id="PTHR35408">
    <property type="entry name" value="CHROMOSOME 15, WHOLE GENOME SHOTGUN SEQUENCE"/>
    <property type="match status" value="1"/>
</dbReference>
<feature type="transmembrane region" description="Helical" evidence="2">
    <location>
        <begin position="901"/>
        <end position="927"/>
    </location>
</feature>
<dbReference type="SUPFAM" id="SSF53448">
    <property type="entry name" value="Nucleotide-diphospho-sugar transferases"/>
    <property type="match status" value="1"/>
</dbReference>
<accession>A0A8H6ZAT2</accession>
<proteinExistence type="predicted"/>
<feature type="region of interest" description="Disordered" evidence="1">
    <location>
        <begin position="150"/>
        <end position="169"/>
    </location>
</feature>
<feature type="region of interest" description="Disordered" evidence="1">
    <location>
        <begin position="339"/>
        <end position="360"/>
    </location>
</feature>
<dbReference type="AlphaFoldDB" id="A0A8H6ZAT2"/>
<evidence type="ECO:0000313" key="5">
    <source>
        <dbReference type="EMBL" id="KAF7375488.1"/>
    </source>
</evidence>
<dbReference type="EMBL" id="JACAZH010000002">
    <property type="protein sequence ID" value="KAF7375488.1"/>
    <property type="molecule type" value="Genomic_DNA"/>
</dbReference>
<feature type="compositionally biased region" description="Polar residues" evidence="1">
    <location>
        <begin position="293"/>
        <end position="305"/>
    </location>
</feature>
<dbReference type="InterPro" id="IPR001173">
    <property type="entry name" value="Glyco_trans_2-like"/>
</dbReference>
<name>A0A8H6ZAT2_9AGAR</name>
<feature type="domain" description="Glycosyltransferase 2-like" evidence="3">
    <location>
        <begin position="677"/>
        <end position="881"/>
    </location>
</feature>
<dbReference type="Gene3D" id="3.90.550.10">
    <property type="entry name" value="Spore Coat Polysaccharide Biosynthesis Protein SpsA, Chain A"/>
    <property type="match status" value="2"/>
</dbReference>
<evidence type="ECO:0000256" key="2">
    <source>
        <dbReference type="SAM" id="Phobius"/>
    </source>
</evidence>
<feature type="transmembrane region" description="Helical" evidence="2">
    <location>
        <begin position="1032"/>
        <end position="1052"/>
    </location>
</feature>
<feature type="transmembrane region" description="Helical" evidence="2">
    <location>
        <begin position="947"/>
        <end position="970"/>
    </location>
</feature>
<feature type="transmembrane region" description="Helical" evidence="2">
    <location>
        <begin position="463"/>
        <end position="484"/>
    </location>
</feature>
<comment type="caution">
    <text evidence="5">The sequence shown here is derived from an EMBL/GenBank/DDBJ whole genome shotgun (WGS) entry which is preliminary data.</text>
</comment>
<dbReference type="InterPro" id="IPR057688">
    <property type="entry name" value="DUF7928"/>
</dbReference>
<dbReference type="PANTHER" id="PTHR35408:SF2">
    <property type="entry name" value="GLYCOSYLTRANSFERASE 2-LIKE DOMAIN-CONTAINING PROTEIN"/>
    <property type="match status" value="1"/>
</dbReference>
<keyword evidence="2" id="KW-1133">Transmembrane helix</keyword>
<dbReference type="Pfam" id="PF25550">
    <property type="entry name" value="DUF7928"/>
    <property type="match status" value="1"/>
</dbReference>
<feature type="domain" description="DUF7928" evidence="4">
    <location>
        <begin position="170"/>
        <end position="287"/>
    </location>
</feature>